<dbReference type="RefSeq" id="WP_275567284.1">
    <property type="nucleotide sequence ID" value="NZ_JARGYC010000022.1"/>
</dbReference>
<dbReference type="EMBL" id="JARGYC010000022">
    <property type="protein sequence ID" value="MDF0601146.1"/>
    <property type="molecule type" value="Genomic_DNA"/>
</dbReference>
<organism evidence="2 3">
    <name type="scientific">Psychromarinibacter sediminicola</name>
    <dbReference type="NCBI Taxonomy" id="3033385"/>
    <lineage>
        <taxon>Bacteria</taxon>
        <taxon>Pseudomonadati</taxon>
        <taxon>Pseudomonadota</taxon>
        <taxon>Alphaproteobacteria</taxon>
        <taxon>Rhodobacterales</taxon>
        <taxon>Paracoccaceae</taxon>
        <taxon>Psychromarinibacter</taxon>
    </lineage>
</organism>
<evidence type="ECO:0000313" key="3">
    <source>
        <dbReference type="Proteomes" id="UP001220964"/>
    </source>
</evidence>
<feature type="region of interest" description="Disordered" evidence="1">
    <location>
        <begin position="129"/>
        <end position="148"/>
    </location>
</feature>
<dbReference type="AlphaFoldDB" id="A0AAE3NRK7"/>
<evidence type="ECO:0000313" key="2">
    <source>
        <dbReference type="EMBL" id="MDF0601146.1"/>
    </source>
</evidence>
<dbReference type="Proteomes" id="UP001220964">
    <property type="component" value="Unassembled WGS sequence"/>
</dbReference>
<evidence type="ECO:0000256" key="1">
    <source>
        <dbReference type="SAM" id="MobiDB-lite"/>
    </source>
</evidence>
<sequence length="158" mass="16420">MDPAWLQFGTTPESSHVEPGAAARQAQGATLWLAGMISLTGSGGNVAFADPATGEHESVRLVSISQGRVHRIVVARGTREGKRINFDLPHPVVPGAKVIGVVPWCNGTDATSICAYDLTRCQATPRGGHASLSLKVGPTGPVGPSGEDVVEMTDFSSF</sequence>
<accession>A0AAE3NRK7</accession>
<reference evidence="2" key="1">
    <citation type="submission" date="2023-03" db="EMBL/GenBank/DDBJ databases">
        <title>Multiphase analysis and comparison of six strains from genera Psychromarinibacter, Lutimaribacter, and Maritimibacter, including a novel species: Psychromarinibacter sediminicola sp. nov.</title>
        <authorList>
            <person name="Wang Y.-H."/>
            <person name="Ye M.-Q."/>
            <person name="Du Z.-J."/>
        </authorList>
    </citation>
    <scope>NUCLEOTIDE SEQUENCE</scope>
    <source>
        <strain evidence="2">C21-152</strain>
    </source>
</reference>
<gene>
    <name evidence="2" type="ORF">P1J78_10435</name>
</gene>
<proteinExistence type="predicted"/>
<keyword evidence="3" id="KW-1185">Reference proteome</keyword>
<comment type="caution">
    <text evidence="2">The sequence shown here is derived from an EMBL/GenBank/DDBJ whole genome shotgun (WGS) entry which is preliminary data.</text>
</comment>
<protein>
    <submittedName>
        <fullName evidence="2">Uncharacterized protein</fullName>
    </submittedName>
</protein>
<name>A0AAE3NRK7_9RHOB</name>